<feature type="transmembrane region" description="Helical" evidence="2">
    <location>
        <begin position="216"/>
        <end position="238"/>
    </location>
</feature>
<accession>A0A9P6H7Y4</accession>
<keyword evidence="2" id="KW-0812">Transmembrane</keyword>
<evidence type="ECO:0000313" key="4">
    <source>
        <dbReference type="Proteomes" id="UP000736335"/>
    </source>
</evidence>
<gene>
    <name evidence="3" type="ORF">BJ322DRAFT_1163164</name>
</gene>
<dbReference type="OrthoDB" id="3234297at2759"/>
<name>A0A9P6H7Y4_9AGAM</name>
<sequence>MADGSSNDTAIWPPDVQCFYLADVNNGFDLSSFKQDNCTVSQNMVNYLNLTVEVEKYIAAYCTNPPRDDDCPFDFCPNPEIAGPLVRIANYVTGFCIAVLIFYSPKRVQEAFWSQILTVYSLLLTCFIAVLRGDLTRFHALVVLALVLPPSQSISLHIPYVRSGQLNTGILIYAYLPRGVEHFAQASCKGRSVTDYFFLIVPFLYIYVWTAQGVAYPLVFFVLPFVFMFAAWAAAIILKRKEIWPPGQPYRPRFIKVWRTVGYYYPFIQFMSVVAFPMAYWVAVVELATFGTMDNKFSLSFGQVFALFVAVPPVIQVTHLFGDGWHWFRGLMWVQRIAGPPPKRRTEAKHPPLGLPDLVPKEKKPQRGELHSDD</sequence>
<feature type="transmembrane region" description="Helical" evidence="2">
    <location>
        <begin position="263"/>
        <end position="283"/>
    </location>
</feature>
<dbReference type="Proteomes" id="UP000736335">
    <property type="component" value="Unassembled WGS sequence"/>
</dbReference>
<feature type="transmembrane region" description="Helical" evidence="2">
    <location>
        <begin position="111"/>
        <end position="131"/>
    </location>
</feature>
<organism evidence="3 4">
    <name type="scientific">Thelephora terrestris</name>
    <dbReference type="NCBI Taxonomy" id="56493"/>
    <lineage>
        <taxon>Eukaryota</taxon>
        <taxon>Fungi</taxon>
        <taxon>Dikarya</taxon>
        <taxon>Basidiomycota</taxon>
        <taxon>Agaricomycotina</taxon>
        <taxon>Agaricomycetes</taxon>
        <taxon>Thelephorales</taxon>
        <taxon>Thelephoraceae</taxon>
        <taxon>Thelephora</taxon>
    </lineage>
</organism>
<evidence type="ECO:0000256" key="2">
    <source>
        <dbReference type="SAM" id="Phobius"/>
    </source>
</evidence>
<evidence type="ECO:0000256" key="1">
    <source>
        <dbReference type="SAM" id="MobiDB-lite"/>
    </source>
</evidence>
<proteinExistence type="predicted"/>
<reference evidence="3" key="1">
    <citation type="journal article" date="2020" name="Nat. Commun.">
        <title>Large-scale genome sequencing of mycorrhizal fungi provides insights into the early evolution of symbiotic traits.</title>
        <authorList>
            <person name="Miyauchi S."/>
            <person name="Kiss E."/>
            <person name="Kuo A."/>
            <person name="Drula E."/>
            <person name="Kohler A."/>
            <person name="Sanchez-Garcia M."/>
            <person name="Morin E."/>
            <person name="Andreopoulos B."/>
            <person name="Barry K.W."/>
            <person name="Bonito G."/>
            <person name="Buee M."/>
            <person name="Carver A."/>
            <person name="Chen C."/>
            <person name="Cichocki N."/>
            <person name="Clum A."/>
            <person name="Culley D."/>
            <person name="Crous P.W."/>
            <person name="Fauchery L."/>
            <person name="Girlanda M."/>
            <person name="Hayes R.D."/>
            <person name="Keri Z."/>
            <person name="LaButti K."/>
            <person name="Lipzen A."/>
            <person name="Lombard V."/>
            <person name="Magnuson J."/>
            <person name="Maillard F."/>
            <person name="Murat C."/>
            <person name="Nolan M."/>
            <person name="Ohm R.A."/>
            <person name="Pangilinan J."/>
            <person name="Pereira M.F."/>
            <person name="Perotto S."/>
            <person name="Peter M."/>
            <person name="Pfister S."/>
            <person name="Riley R."/>
            <person name="Sitrit Y."/>
            <person name="Stielow J.B."/>
            <person name="Szollosi G."/>
            <person name="Zifcakova L."/>
            <person name="Stursova M."/>
            <person name="Spatafora J.W."/>
            <person name="Tedersoo L."/>
            <person name="Vaario L.M."/>
            <person name="Yamada A."/>
            <person name="Yan M."/>
            <person name="Wang P."/>
            <person name="Xu J."/>
            <person name="Bruns T."/>
            <person name="Baldrian P."/>
            <person name="Vilgalys R."/>
            <person name="Dunand C."/>
            <person name="Henrissat B."/>
            <person name="Grigoriev I.V."/>
            <person name="Hibbett D."/>
            <person name="Nagy L.G."/>
            <person name="Martin F.M."/>
        </authorList>
    </citation>
    <scope>NUCLEOTIDE SEQUENCE</scope>
    <source>
        <strain evidence="3">UH-Tt-Lm1</strain>
    </source>
</reference>
<dbReference type="EMBL" id="WIUZ02000014">
    <property type="protein sequence ID" value="KAF9781382.1"/>
    <property type="molecule type" value="Genomic_DNA"/>
</dbReference>
<feature type="transmembrane region" description="Helical" evidence="2">
    <location>
        <begin position="303"/>
        <end position="322"/>
    </location>
</feature>
<keyword evidence="4" id="KW-1185">Reference proteome</keyword>
<reference evidence="3" key="2">
    <citation type="submission" date="2020-11" db="EMBL/GenBank/DDBJ databases">
        <authorList>
            <consortium name="DOE Joint Genome Institute"/>
            <person name="Kuo A."/>
            <person name="Miyauchi S."/>
            <person name="Kiss E."/>
            <person name="Drula E."/>
            <person name="Kohler A."/>
            <person name="Sanchez-Garcia M."/>
            <person name="Andreopoulos B."/>
            <person name="Barry K.W."/>
            <person name="Bonito G."/>
            <person name="Buee M."/>
            <person name="Carver A."/>
            <person name="Chen C."/>
            <person name="Cichocki N."/>
            <person name="Clum A."/>
            <person name="Culley D."/>
            <person name="Crous P.W."/>
            <person name="Fauchery L."/>
            <person name="Girlanda M."/>
            <person name="Hayes R."/>
            <person name="Keri Z."/>
            <person name="Labutti K."/>
            <person name="Lipzen A."/>
            <person name="Lombard V."/>
            <person name="Magnuson J."/>
            <person name="Maillard F."/>
            <person name="Morin E."/>
            <person name="Murat C."/>
            <person name="Nolan M."/>
            <person name="Ohm R."/>
            <person name="Pangilinan J."/>
            <person name="Pereira M."/>
            <person name="Perotto S."/>
            <person name="Peter M."/>
            <person name="Riley R."/>
            <person name="Sitrit Y."/>
            <person name="Stielow B."/>
            <person name="Szollosi G."/>
            <person name="Zifcakova L."/>
            <person name="Stursova M."/>
            <person name="Spatafora J.W."/>
            <person name="Tedersoo L."/>
            <person name="Vaario L.-M."/>
            <person name="Yamada A."/>
            <person name="Yan M."/>
            <person name="Wang P."/>
            <person name="Xu J."/>
            <person name="Bruns T."/>
            <person name="Baldrian P."/>
            <person name="Vilgalys R."/>
            <person name="Henrissat B."/>
            <person name="Grigoriev I.V."/>
            <person name="Hibbett D."/>
            <person name="Nagy L.G."/>
            <person name="Martin F.M."/>
        </authorList>
    </citation>
    <scope>NUCLEOTIDE SEQUENCE</scope>
    <source>
        <strain evidence="3">UH-Tt-Lm1</strain>
    </source>
</reference>
<keyword evidence="2" id="KW-1133">Transmembrane helix</keyword>
<feature type="transmembrane region" description="Helical" evidence="2">
    <location>
        <begin position="193"/>
        <end position="210"/>
    </location>
</feature>
<feature type="region of interest" description="Disordered" evidence="1">
    <location>
        <begin position="342"/>
        <end position="374"/>
    </location>
</feature>
<feature type="transmembrane region" description="Helical" evidence="2">
    <location>
        <begin position="88"/>
        <end position="105"/>
    </location>
</feature>
<evidence type="ECO:0000313" key="3">
    <source>
        <dbReference type="EMBL" id="KAF9781382.1"/>
    </source>
</evidence>
<dbReference type="AlphaFoldDB" id="A0A9P6H7Y4"/>
<keyword evidence="2" id="KW-0472">Membrane</keyword>
<comment type="caution">
    <text evidence="3">The sequence shown here is derived from an EMBL/GenBank/DDBJ whole genome shotgun (WGS) entry which is preliminary data.</text>
</comment>
<feature type="compositionally biased region" description="Basic and acidic residues" evidence="1">
    <location>
        <begin position="359"/>
        <end position="374"/>
    </location>
</feature>
<protein>
    <submittedName>
        <fullName evidence="3">Uncharacterized protein</fullName>
    </submittedName>
</protein>